<accession>A0A9D4BZI3</accession>
<dbReference type="EMBL" id="JAIWYP010000014">
    <property type="protein sequence ID" value="KAH3713874.1"/>
    <property type="molecule type" value="Genomic_DNA"/>
</dbReference>
<gene>
    <name evidence="2" type="ORF">DPMN_073675</name>
</gene>
<evidence type="ECO:0000313" key="2">
    <source>
        <dbReference type="EMBL" id="KAH3713874.1"/>
    </source>
</evidence>
<feature type="region of interest" description="Disordered" evidence="1">
    <location>
        <begin position="1"/>
        <end position="33"/>
    </location>
</feature>
<evidence type="ECO:0000313" key="3">
    <source>
        <dbReference type="Proteomes" id="UP000828390"/>
    </source>
</evidence>
<reference evidence="2" key="1">
    <citation type="journal article" date="2019" name="bioRxiv">
        <title>The Genome of the Zebra Mussel, Dreissena polymorpha: A Resource for Invasive Species Research.</title>
        <authorList>
            <person name="McCartney M.A."/>
            <person name="Auch B."/>
            <person name="Kono T."/>
            <person name="Mallez S."/>
            <person name="Zhang Y."/>
            <person name="Obille A."/>
            <person name="Becker A."/>
            <person name="Abrahante J.E."/>
            <person name="Garbe J."/>
            <person name="Badalamenti J.P."/>
            <person name="Herman A."/>
            <person name="Mangelson H."/>
            <person name="Liachko I."/>
            <person name="Sullivan S."/>
            <person name="Sone E.D."/>
            <person name="Koren S."/>
            <person name="Silverstein K.A.T."/>
            <person name="Beckman K.B."/>
            <person name="Gohl D.M."/>
        </authorList>
    </citation>
    <scope>NUCLEOTIDE SEQUENCE</scope>
    <source>
        <strain evidence="2">Duluth1</strain>
        <tissue evidence="2">Whole animal</tissue>
    </source>
</reference>
<evidence type="ECO:0000256" key="1">
    <source>
        <dbReference type="SAM" id="MobiDB-lite"/>
    </source>
</evidence>
<feature type="compositionally biased region" description="Polar residues" evidence="1">
    <location>
        <begin position="1"/>
        <end position="14"/>
    </location>
</feature>
<keyword evidence="3" id="KW-1185">Reference proteome</keyword>
<comment type="caution">
    <text evidence="2">The sequence shown here is derived from an EMBL/GenBank/DDBJ whole genome shotgun (WGS) entry which is preliminary data.</text>
</comment>
<name>A0A9D4BZI3_DREPO</name>
<sequence length="60" mass="6855">MNSPPEQPMASQGSPVRANPASLSTQSQDRRLGARREAFRWKERAYFLEQLVCISTVLKY</sequence>
<dbReference type="AlphaFoldDB" id="A0A9D4BZI3"/>
<organism evidence="2 3">
    <name type="scientific">Dreissena polymorpha</name>
    <name type="common">Zebra mussel</name>
    <name type="synonym">Mytilus polymorpha</name>
    <dbReference type="NCBI Taxonomy" id="45954"/>
    <lineage>
        <taxon>Eukaryota</taxon>
        <taxon>Metazoa</taxon>
        <taxon>Spiralia</taxon>
        <taxon>Lophotrochozoa</taxon>
        <taxon>Mollusca</taxon>
        <taxon>Bivalvia</taxon>
        <taxon>Autobranchia</taxon>
        <taxon>Heteroconchia</taxon>
        <taxon>Euheterodonta</taxon>
        <taxon>Imparidentia</taxon>
        <taxon>Neoheterodontei</taxon>
        <taxon>Myida</taxon>
        <taxon>Dreissenoidea</taxon>
        <taxon>Dreissenidae</taxon>
        <taxon>Dreissena</taxon>
    </lineage>
</organism>
<reference evidence="2" key="2">
    <citation type="submission" date="2020-11" db="EMBL/GenBank/DDBJ databases">
        <authorList>
            <person name="McCartney M.A."/>
            <person name="Auch B."/>
            <person name="Kono T."/>
            <person name="Mallez S."/>
            <person name="Becker A."/>
            <person name="Gohl D.M."/>
            <person name="Silverstein K.A.T."/>
            <person name="Koren S."/>
            <person name="Bechman K.B."/>
            <person name="Herman A."/>
            <person name="Abrahante J.E."/>
            <person name="Garbe J."/>
        </authorList>
    </citation>
    <scope>NUCLEOTIDE SEQUENCE</scope>
    <source>
        <strain evidence="2">Duluth1</strain>
        <tissue evidence="2">Whole animal</tissue>
    </source>
</reference>
<protein>
    <submittedName>
        <fullName evidence="2">Uncharacterized protein</fullName>
    </submittedName>
</protein>
<proteinExistence type="predicted"/>
<dbReference type="Proteomes" id="UP000828390">
    <property type="component" value="Unassembled WGS sequence"/>
</dbReference>